<dbReference type="GO" id="GO:0005509">
    <property type="term" value="F:calcium ion binding"/>
    <property type="evidence" value="ECO:0007669"/>
    <property type="project" value="UniProtKB-UniRule"/>
</dbReference>
<comment type="subcellular location">
    <subcellularLocation>
        <location evidence="1">Membrane</location>
    </subcellularLocation>
</comment>
<dbReference type="EMBL" id="APCN01000054">
    <property type="status" value="NOT_ANNOTATED_CDS"/>
    <property type="molecule type" value="Genomic_DNA"/>
</dbReference>
<dbReference type="AlphaFoldDB" id="A0A2Y9D130"/>
<evidence type="ECO:0000256" key="9">
    <source>
        <dbReference type="SAM" id="SignalP"/>
    </source>
</evidence>
<keyword evidence="2 8" id="KW-0812">Transmembrane</keyword>
<accession>A0A2Y9D130</accession>
<feature type="chain" id="PRO_5043411205" description="Cadherin domain-containing protein" evidence="9">
    <location>
        <begin position="24"/>
        <end position="819"/>
    </location>
</feature>
<dbReference type="Proteomes" id="UP000075840">
    <property type="component" value="Unassembled WGS sequence"/>
</dbReference>
<dbReference type="KEGG" id="aara:120894895"/>
<dbReference type="SUPFAM" id="SSF49313">
    <property type="entry name" value="Cadherin-like"/>
    <property type="match status" value="2"/>
</dbReference>
<evidence type="ECO:0000256" key="2">
    <source>
        <dbReference type="ARBA" id="ARBA00022692"/>
    </source>
</evidence>
<feature type="domain" description="Cadherin" evidence="10">
    <location>
        <begin position="160"/>
        <end position="249"/>
    </location>
</feature>
<dbReference type="GO" id="GO:0005886">
    <property type="term" value="C:plasma membrane"/>
    <property type="evidence" value="ECO:0007669"/>
    <property type="project" value="InterPro"/>
</dbReference>
<dbReference type="GeneID" id="120894895"/>
<evidence type="ECO:0000256" key="5">
    <source>
        <dbReference type="ARBA" id="ARBA00022989"/>
    </source>
</evidence>
<keyword evidence="5 8" id="KW-1133">Transmembrane helix</keyword>
<evidence type="ECO:0000313" key="11">
    <source>
        <dbReference type="EnsemblMetazoa" id="AARA017639-PA"/>
    </source>
</evidence>
<dbReference type="CDD" id="cd11304">
    <property type="entry name" value="Cadherin_repeat"/>
    <property type="match status" value="1"/>
</dbReference>
<dbReference type="InterPro" id="IPR002126">
    <property type="entry name" value="Cadherin-like_dom"/>
</dbReference>
<organism evidence="11 12">
    <name type="scientific">Anopheles arabiensis</name>
    <name type="common">Mosquito</name>
    <dbReference type="NCBI Taxonomy" id="7173"/>
    <lineage>
        <taxon>Eukaryota</taxon>
        <taxon>Metazoa</taxon>
        <taxon>Ecdysozoa</taxon>
        <taxon>Arthropoda</taxon>
        <taxon>Hexapoda</taxon>
        <taxon>Insecta</taxon>
        <taxon>Pterygota</taxon>
        <taxon>Neoptera</taxon>
        <taxon>Endopterygota</taxon>
        <taxon>Diptera</taxon>
        <taxon>Nematocera</taxon>
        <taxon>Culicoidea</taxon>
        <taxon>Culicidae</taxon>
        <taxon>Anophelinae</taxon>
        <taxon>Anopheles</taxon>
    </lineage>
</organism>
<dbReference type="Gene3D" id="2.60.40.60">
    <property type="entry name" value="Cadherins"/>
    <property type="match status" value="2"/>
</dbReference>
<evidence type="ECO:0000256" key="1">
    <source>
        <dbReference type="ARBA" id="ARBA00004370"/>
    </source>
</evidence>
<keyword evidence="3" id="KW-0677">Repeat</keyword>
<sequence length="819" mass="91332">MKMLHFLSVITVCLHLYVTQVSAECYSPSFNFASYTHPELLDLTTPPGSVIASFPVENVRSATVVQQPSYLETRIVGTDLQFLATAAFAQYEEREIQTVIILQVSYQCTTTTKNGLYRHNLKLANNHAPKFMQDAYEAVVPLPLPKHFDVTPFIANGAGIMARDIDLINNAVTFSVTENDYMLIESYAVPNDPKQFKAILRLKEQVLKMPNKLELTVTATDAGVPQKSTQVSVVIDPDLSIVYDDPPVFKETFINTTIEKDLLLRVELIPGTETYDVQYSLQGTDAQYFTQTVWENNTGMDLKVIDLGDIPKAKPILNVVAVAKRSQLQATSCVILVHIPPDSDPEVPATTVDKVLSVLHLNEMSEHRDIFPLAIESCTYSIQSQTPGDYFFKEDATIPSLSSKAFDREDKDLFGGLDFPQFWIVLKLACPVPSTTKTELESPTNWNRSGPMRDIEYSTDLTHLNIIVDDVNDNSPVFSFPPNDAQFAFPTAYLARKMLPDRLLQVEASDLDEGLNAVIRYSLAANDHFDIDPRTGVIFPLKSALGSEESVSLEIIATDRDGAEDGNVSKVKFRVFKATDEQLVVLTVKNIDPDTFESLLNEISLKQGIQMGTVRNVFSVDGEELKVERRSTNEQHSTTAIVYAFKEDRLLSHDDLIGAFKSMDVNFTMTFTKLNDLYTTQPKIVESDTTAIYPYIIVAAFFGTLVVAMGAAALYYRNKIRRANNSSTSSLSRSSNISDSIIVQHDHKAPSSTPPVENGVTHPITNARSLSDLLAIVEDAEQENEKTEPKPPTQLDRKKSIKFSDHVERIEVYDKYPTS</sequence>
<keyword evidence="12" id="KW-1185">Reference proteome</keyword>
<evidence type="ECO:0000256" key="4">
    <source>
        <dbReference type="ARBA" id="ARBA00022837"/>
    </source>
</evidence>
<evidence type="ECO:0000256" key="6">
    <source>
        <dbReference type="ARBA" id="ARBA00023136"/>
    </source>
</evidence>
<dbReference type="VEuPathDB" id="VectorBase:AARA21_007874"/>
<reference evidence="11" key="1">
    <citation type="submission" date="2022-08" db="UniProtKB">
        <authorList>
            <consortium name="EnsemblMetazoa"/>
        </authorList>
    </citation>
    <scope>IDENTIFICATION</scope>
    <source>
        <strain evidence="11">Dongola</strain>
    </source>
</reference>
<dbReference type="GO" id="GO:0007156">
    <property type="term" value="P:homophilic cell adhesion via plasma membrane adhesion molecules"/>
    <property type="evidence" value="ECO:0007669"/>
    <property type="project" value="InterPro"/>
</dbReference>
<dbReference type="RefSeq" id="XP_040153691.1">
    <property type="nucleotide sequence ID" value="XM_040297757.1"/>
</dbReference>
<evidence type="ECO:0000259" key="10">
    <source>
        <dbReference type="PROSITE" id="PS50268"/>
    </source>
</evidence>
<evidence type="ECO:0000313" key="12">
    <source>
        <dbReference type="Proteomes" id="UP000075840"/>
    </source>
</evidence>
<dbReference type="Pfam" id="PF00028">
    <property type="entry name" value="Cadherin"/>
    <property type="match status" value="1"/>
</dbReference>
<proteinExistence type="predicted"/>
<dbReference type="PROSITE" id="PS50268">
    <property type="entry name" value="CADHERIN_2"/>
    <property type="match status" value="2"/>
</dbReference>
<evidence type="ECO:0000256" key="3">
    <source>
        <dbReference type="ARBA" id="ARBA00022737"/>
    </source>
</evidence>
<dbReference type="InterPro" id="IPR020894">
    <property type="entry name" value="Cadherin_CS"/>
</dbReference>
<keyword evidence="4" id="KW-0106">Calcium</keyword>
<dbReference type="SMART" id="SM00112">
    <property type="entry name" value="CA"/>
    <property type="match status" value="1"/>
</dbReference>
<dbReference type="PROSITE" id="PS00232">
    <property type="entry name" value="CADHERIN_1"/>
    <property type="match status" value="1"/>
</dbReference>
<dbReference type="EnsemblMetazoa" id="AARA017639-RA">
    <property type="protein sequence ID" value="AARA017639-PA"/>
    <property type="gene ID" value="AARA017639"/>
</dbReference>
<keyword evidence="9" id="KW-0732">Signal</keyword>
<dbReference type="PANTHER" id="PTHR24026:SF137">
    <property type="entry name" value="CADHERIN-RELATED TUMOR SUPPRESSOR"/>
    <property type="match status" value="1"/>
</dbReference>
<dbReference type="InterPro" id="IPR015919">
    <property type="entry name" value="Cadherin-like_sf"/>
</dbReference>
<feature type="domain" description="Cadherin" evidence="10">
    <location>
        <begin position="503"/>
        <end position="595"/>
    </location>
</feature>
<protein>
    <recommendedName>
        <fullName evidence="10">Cadherin domain-containing protein</fullName>
    </recommendedName>
</protein>
<feature type="transmembrane region" description="Helical" evidence="8">
    <location>
        <begin position="692"/>
        <end position="716"/>
    </location>
</feature>
<keyword evidence="6 8" id="KW-0472">Membrane</keyword>
<feature type="region of interest" description="Disordered" evidence="7">
    <location>
        <begin position="778"/>
        <end position="800"/>
    </location>
</feature>
<dbReference type="PANTHER" id="PTHR24026">
    <property type="entry name" value="FAT ATYPICAL CADHERIN-RELATED"/>
    <property type="match status" value="1"/>
</dbReference>
<name>A0A2Y9D130_ANOAR</name>
<evidence type="ECO:0000256" key="8">
    <source>
        <dbReference type="SAM" id="Phobius"/>
    </source>
</evidence>
<evidence type="ECO:0000256" key="7">
    <source>
        <dbReference type="SAM" id="MobiDB-lite"/>
    </source>
</evidence>
<feature type="signal peptide" evidence="9">
    <location>
        <begin position="1"/>
        <end position="23"/>
    </location>
</feature>
<dbReference type="VEuPathDB" id="VectorBase:AARA017639"/>
<feature type="compositionally biased region" description="Basic and acidic residues" evidence="7">
    <location>
        <begin position="783"/>
        <end position="800"/>
    </location>
</feature>